<dbReference type="AlphaFoldDB" id="A0A7J8C6K8"/>
<evidence type="ECO:0000313" key="3">
    <source>
        <dbReference type="Proteomes" id="UP000550707"/>
    </source>
</evidence>
<evidence type="ECO:0000256" key="1">
    <source>
        <dbReference type="SAM" id="MobiDB-lite"/>
    </source>
</evidence>
<sequence length="142" mass="14585">MAAAQETDGAGSAVVAAGGGGSGQVTSNGSIGRDLPAETQPQNPPRGPALPPSPRKSLQSQQRTRKGINCFWSSSSAPAPGDHCPCQPGPLASPPYCPFPGQIRPGQQEMPLWPGPNAWCWAWGRPGHMVCGGAICLSVSVF</sequence>
<comment type="caution">
    <text evidence="2">The sequence shown here is derived from an EMBL/GenBank/DDBJ whole genome shotgun (WGS) entry which is preliminary data.</text>
</comment>
<proteinExistence type="predicted"/>
<name>A0A7J8C6K8_MOLMO</name>
<dbReference type="Proteomes" id="UP000550707">
    <property type="component" value="Unassembled WGS sequence"/>
</dbReference>
<keyword evidence="2" id="KW-0675">Receptor</keyword>
<feature type="region of interest" description="Disordered" evidence="1">
    <location>
        <begin position="1"/>
        <end position="84"/>
    </location>
</feature>
<evidence type="ECO:0000313" key="2">
    <source>
        <dbReference type="EMBL" id="KAF6406457.1"/>
    </source>
</evidence>
<organism evidence="2 3">
    <name type="scientific">Molossus molossus</name>
    <name type="common">Pallas' mastiff bat</name>
    <name type="synonym">Vespertilio molossus</name>
    <dbReference type="NCBI Taxonomy" id="27622"/>
    <lineage>
        <taxon>Eukaryota</taxon>
        <taxon>Metazoa</taxon>
        <taxon>Chordata</taxon>
        <taxon>Craniata</taxon>
        <taxon>Vertebrata</taxon>
        <taxon>Euteleostomi</taxon>
        <taxon>Mammalia</taxon>
        <taxon>Eutheria</taxon>
        <taxon>Laurasiatheria</taxon>
        <taxon>Chiroptera</taxon>
        <taxon>Yangochiroptera</taxon>
        <taxon>Molossidae</taxon>
        <taxon>Molossus</taxon>
    </lineage>
</organism>
<reference evidence="2 3" key="1">
    <citation type="journal article" date="2020" name="Nature">
        <title>Six reference-quality genomes reveal evolution of bat adaptations.</title>
        <authorList>
            <person name="Jebb D."/>
            <person name="Huang Z."/>
            <person name="Pippel M."/>
            <person name="Hughes G.M."/>
            <person name="Lavrichenko K."/>
            <person name="Devanna P."/>
            <person name="Winkler S."/>
            <person name="Jermiin L.S."/>
            <person name="Skirmuntt E.C."/>
            <person name="Katzourakis A."/>
            <person name="Burkitt-Gray L."/>
            <person name="Ray D.A."/>
            <person name="Sullivan K.A.M."/>
            <person name="Roscito J.G."/>
            <person name="Kirilenko B.M."/>
            <person name="Davalos L.M."/>
            <person name="Corthals A.P."/>
            <person name="Power M.L."/>
            <person name="Jones G."/>
            <person name="Ransome R.D."/>
            <person name="Dechmann D.K.N."/>
            <person name="Locatelli A.G."/>
            <person name="Puechmaille S.J."/>
            <person name="Fedrigo O."/>
            <person name="Jarvis E.D."/>
            <person name="Hiller M."/>
            <person name="Vernes S.C."/>
            <person name="Myers E.W."/>
            <person name="Teeling E.C."/>
        </authorList>
    </citation>
    <scope>NUCLEOTIDE SEQUENCE [LARGE SCALE GENOMIC DNA]</scope>
    <source>
        <strain evidence="2">MMolMol1</strain>
        <tissue evidence="2">Muscle</tissue>
    </source>
</reference>
<gene>
    <name evidence="2" type="ORF">HJG59_003012</name>
</gene>
<protein>
    <submittedName>
        <fullName evidence="2">CLPTM1 regulator of GABA type A receptor forward trafficking</fullName>
    </submittedName>
</protein>
<dbReference type="EMBL" id="JACASF010000021">
    <property type="protein sequence ID" value="KAF6406457.1"/>
    <property type="molecule type" value="Genomic_DNA"/>
</dbReference>
<keyword evidence="3" id="KW-1185">Reference proteome</keyword>
<accession>A0A7J8C6K8</accession>
<feature type="compositionally biased region" description="Pro residues" evidence="1">
    <location>
        <begin position="42"/>
        <end position="54"/>
    </location>
</feature>